<evidence type="ECO:0000313" key="13">
    <source>
        <dbReference type="Proteomes" id="UP000035540"/>
    </source>
</evidence>
<evidence type="ECO:0000256" key="3">
    <source>
        <dbReference type="ARBA" id="ARBA00004868"/>
    </source>
</evidence>
<reference evidence="13" key="2">
    <citation type="submission" date="2015-05" db="EMBL/GenBank/DDBJ databases">
        <title>Complete genome sequence of Corynebacterium testudinoris DSM 44614, recovered from necrotic lesions in the mouth of a tortoise.</title>
        <authorList>
            <person name="Ruckert C."/>
            <person name="Albersmeier A."/>
            <person name="Winkler A."/>
            <person name="Tauch A."/>
        </authorList>
    </citation>
    <scope>NUCLEOTIDE SEQUENCE [LARGE SCALE GENOMIC DNA]</scope>
    <source>
        <strain evidence="13">DSM 44614</strain>
    </source>
</reference>
<keyword evidence="6 11" id="KW-0547">Nucleotide-binding</keyword>
<keyword evidence="7 11" id="KW-0418">Kinase</keyword>
<comment type="pathway">
    <text evidence="3 11">Cofactor biosynthesis; thiamine diphosphate biosynthesis; 4-methyl-5-(2-phosphoethyl)-thiazole from 5-(2-hydroxyethyl)-4-methylthiazole: step 1/1.</text>
</comment>
<evidence type="ECO:0000256" key="6">
    <source>
        <dbReference type="ARBA" id="ARBA00022741"/>
    </source>
</evidence>
<proteinExistence type="inferred from homology"/>
<evidence type="ECO:0000256" key="11">
    <source>
        <dbReference type="HAMAP-Rule" id="MF_00228"/>
    </source>
</evidence>
<evidence type="ECO:0000313" key="12">
    <source>
        <dbReference type="EMBL" id="AKK08732.1"/>
    </source>
</evidence>
<dbReference type="PIRSF" id="PIRSF000513">
    <property type="entry name" value="Thz_kinase"/>
    <property type="match status" value="1"/>
</dbReference>
<dbReference type="RefSeq" id="WP_047253043.1">
    <property type="nucleotide sequence ID" value="NZ_CP011545.1"/>
</dbReference>
<evidence type="ECO:0000256" key="9">
    <source>
        <dbReference type="ARBA" id="ARBA00022842"/>
    </source>
</evidence>
<comment type="catalytic activity">
    <reaction evidence="1 11">
        <text>5-(2-hydroxyethyl)-4-methylthiazole + ATP = 4-methyl-5-(2-phosphooxyethyl)-thiazole + ADP + H(+)</text>
        <dbReference type="Rhea" id="RHEA:24212"/>
        <dbReference type="ChEBI" id="CHEBI:15378"/>
        <dbReference type="ChEBI" id="CHEBI:17957"/>
        <dbReference type="ChEBI" id="CHEBI:30616"/>
        <dbReference type="ChEBI" id="CHEBI:58296"/>
        <dbReference type="ChEBI" id="CHEBI:456216"/>
        <dbReference type="EC" id="2.7.1.50"/>
    </reaction>
</comment>
<dbReference type="KEGG" id="cted:CTEST_06470"/>
<protein>
    <recommendedName>
        <fullName evidence="11">Hydroxyethylthiazole kinase</fullName>
        <ecNumber evidence="11">2.7.1.50</ecNumber>
    </recommendedName>
    <alternativeName>
        <fullName evidence="11">4-methyl-5-beta-hydroxyethylthiazole kinase</fullName>
        <shortName evidence="11">TH kinase</shortName>
        <shortName evidence="11">Thz kinase</shortName>
    </alternativeName>
</protein>
<evidence type="ECO:0000256" key="8">
    <source>
        <dbReference type="ARBA" id="ARBA00022840"/>
    </source>
</evidence>
<dbReference type="InterPro" id="IPR029056">
    <property type="entry name" value="Ribokinase-like"/>
</dbReference>
<keyword evidence="5 11" id="KW-0479">Metal-binding</keyword>
<feature type="binding site" evidence="11">
    <location>
        <position position="50"/>
    </location>
    <ligand>
        <name>substrate</name>
    </ligand>
</feature>
<accession>A0A0G3HC52</accession>
<comment type="function">
    <text evidence="11">Catalyzes the phosphorylation of the hydroxyl group of 4-methyl-5-beta-hydroxyethylthiazole (THZ).</text>
</comment>
<organism evidence="12 13">
    <name type="scientific">Corynebacterium testudinoris</name>
    <dbReference type="NCBI Taxonomy" id="136857"/>
    <lineage>
        <taxon>Bacteria</taxon>
        <taxon>Bacillati</taxon>
        <taxon>Actinomycetota</taxon>
        <taxon>Actinomycetes</taxon>
        <taxon>Mycobacteriales</taxon>
        <taxon>Corynebacteriaceae</taxon>
        <taxon>Corynebacterium</taxon>
    </lineage>
</organism>
<dbReference type="NCBIfam" id="NF006830">
    <property type="entry name" value="PRK09355.1"/>
    <property type="match status" value="1"/>
</dbReference>
<keyword evidence="4 11" id="KW-0808">Transferase</keyword>
<dbReference type="HAMAP" id="MF_00228">
    <property type="entry name" value="Thz_kinase"/>
    <property type="match status" value="1"/>
</dbReference>
<dbReference type="Pfam" id="PF02110">
    <property type="entry name" value="HK"/>
    <property type="match status" value="1"/>
</dbReference>
<dbReference type="UniPathway" id="UPA00060">
    <property type="reaction ID" value="UER00139"/>
</dbReference>
<dbReference type="AlphaFoldDB" id="A0A0G3HC52"/>
<dbReference type="GO" id="GO:0004417">
    <property type="term" value="F:hydroxyethylthiazole kinase activity"/>
    <property type="evidence" value="ECO:0007669"/>
    <property type="project" value="UniProtKB-UniRule"/>
</dbReference>
<evidence type="ECO:0000256" key="1">
    <source>
        <dbReference type="ARBA" id="ARBA00001771"/>
    </source>
</evidence>
<evidence type="ECO:0000256" key="2">
    <source>
        <dbReference type="ARBA" id="ARBA00001946"/>
    </source>
</evidence>
<evidence type="ECO:0000256" key="5">
    <source>
        <dbReference type="ARBA" id="ARBA00022723"/>
    </source>
</evidence>
<keyword evidence="10 11" id="KW-0784">Thiamine biosynthesis</keyword>
<sequence>MASSGLSTSTFPVLVASLREHAPLVHCLTNSVVQEITANVLLAAGASPVMADSPLEVEEFASKADGILINSGTPTRDSLDAMRTAIATANASNKPWVLDPVGIGAARFRTEFLYSLLDSHPTAIRGNASEIRALAGEDVVGKGVDSLHDVPGAFNAAHLLAERTGGVVAVSGPVDLIVSPSRSSWLTSGSGLLQRVVGTGCALGGLTAAYLSIPGANAHSAVIAAHAHVGAAGQIAARKTMSPGSFRVAWLDALYEVCPDMVHDLVNVEDTQ</sequence>
<dbReference type="GO" id="GO:0009229">
    <property type="term" value="P:thiamine diphosphate biosynthetic process"/>
    <property type="evidence" value="ECO:0007669"/>
    <property type="project" value="UniProtKB-UniRule"/>
</dbReference>
<dbReference type="OrthoDB" id="8909021at2"/>
<dbReference type="Proteomes" id="UP000035540">
    <property type="component" value="Chromosome"/>
</dbReference>
<dbReference type="STRING" id="136857.CTEST_06470"/>
<evidence type="ECO:0000256" key="10">
    <source>
        <dbReference type="ARBA" id="ARBA00022977"/>
    </source>
</evidence>
<dbReference type="SUPFAM" id="SSF53613">
    <property type="entry name" value="Ribokinase-like"/>
    <property type="match status" value="1"/>
</dbReference>
<dbReference type="Gene3D" id="3.40.1190.20">
    <property type="match status" value="1"/>
</dbReference>
<dbReference type="GO" id="GO:0005524">
    <property type="term" value="F:ATP binding"/>
    <property type="evidence" value="ECO:0007669"/>
    <property type="project" value="UniProtKB-UniRule"/>
</dbReference>
<name>A0A0G3HC52_9CORY</name>
<reference evidence="12 13" key="1">
    <citation type="journal article" date="2015" name="Genome Announc.">
        <title>Complete Genome Sequence of the Type Strain Corynebacterium testudinoris DSM 44614, Recovered from Necrotic Lesions in the Mouth of a Tortoise.</title>
        <authorList>
            <person name="Ruckert C."/>
            <person name="Kriete M."/>
            <person name="Jaenicke S."/>
            <person name="Winkler A."/>
            <person name="Tauch A."/>
        </authorList>
    </citation>
    <scope>NUCLEOTIDE SEQUENCE [LARGE SCALE GENOMIC DNA]</scope>
    <source>
        <strain evidence="12 13">DSM 44614</strain>
    </source>
</reference>
<dbReference type="PATRIC" id="fig|136857.5.peg.1285"/>
<comment type="similarity">
    <text evidence="11">Belongs to the Thz kinase family.</text>
</comment>
<feature type="binding site" evidence="11">
    <location>
        <position position="198"/>
    </location>
    <ligand>
        <name>substrate</name>
    </ligand>
</feature>
<evidence type="ECO:0000256" key="7">
    <source>
        <dbReference type="ARBA" id="ARBA00022777"/>
    </source>
</evidence>
<keyword evidence="13" id="KW-1185">Reference proteome</keyword>
<evidence type="ECO:0000256" key="4">
    <source>
        <dbReference type="ARBA" id="ARBA00022679"/>
    </source>
</evidence>
<dbReference type="CDD" id="cd01170">
    <property type="entry name" value="THZ_kinase"/>
    <property type="match status" value="1"/>
</dbReference>
<dbReference type="PRINTS" id="PR01099">
    <property type="entry name" value="HYETHTZKNASE"/>
</dbReference>
<feature type="binding site" evidence="11">
    <location>
        <position position="125"/>
    </location>
    <ligand>
        <name>ATP</name>
        <dbReference type="ChEBI" id="CHEBI:30616"/>
    </ligand>
</feature>
<feature type="binding site" evidence="11">
    <location>
        <position position="171"/>
    </location>
    <ligand>
        <name>ATP</name>
        <dbReference type="ChEBI" id="CHEBI:30616"/>
    </ligand>
</feature>
<dbReference type="GO" id="GO:0009228">
    <property type="term" value="P:thiamine biosynthetic process"/>
    <property type="evidence" value="ECO:0007669"/>
    <property type="project" value="UniProtKB-KW"/>
</dbReference>
<dbReference type="EC" id="2.7.1.50" evidence="11"/>
<keyword evidence="9 11" id="KW-0460">Magnesium</keyword>
<comment type="cofactor">
    <cofactor evidence="2 11">
        <name>Mg(2+)</name>
        <dbReference type="ChEBI" id="CHEBI:18420"/>
    </cofactor>
</comment>
<keyword evidence="8 11" id="KW-0067">ATP-binding</keyword>
<dbReference type="GO" id="GO:0000287">
    <property type="term" value="F:magnesium ion binding"/>
    <property type="evidence" value="ECO:0007669"/>
    <property type="project" value="UniProtKB-UniRule"/>
</dbReference>
<dbReference type="EMBL" id="CP011545">
    <property type="protein sequence ID" value="AKK08732.1"/>
    <property type="molecule type" value="Genomic_DNA"/>
</dbReference>
<gene>
    <name evidence="11 12" type="primary">thiM</name>
    <name evidence="12" type="ORF">CTEST_06470</name>
</gene>
<dbReference type="InterPro" id="IPR000417">
    <property type="entry name" value="Hyethyz_kinase"/>
</dbReference>